<comment type="caution">
    <text evidence="7">The sequence shown here is derived from an EMBL/GenBank/DDBJ whole genome shotgun (WGS) entry which is preliminary data.</text>
</comment>
<keyword evidence="1" id="KW-0479">Metal-binding</keyword>
<dbReference type="PANTHER" id="PTHR32410:SF216">
    <property type="entry name" value="PHORBOL-ESTER_DAG-TYPE DOMAIN-CONTAINING PROTEIN"/>
    <property type="match status" value="1"/>
</dbReference>
<sequence length="636" mass="73580">MEHESFTHMSHEHPLSPISFVIQERKYDAWCSGCWRYILPDDATYGCSLECGFRWLLHKECMEKPREIMHPIHPSHPLTLYKPEDLFQSTKCAVCEEDVLGLRYRCSQGGCEGLWIHLGCASGFLNDKQPSMEHPSHPQHQLQFSNKTRWCPFPCDACGATEKGDSYICTLCNYWIHESCALLPRSADFPRHHPAHPLSLAFALPSEYIKYEFDCAICSSTLPLGRWVYHCNLCRYVVHLKCTTSTFENANAIDDEKEATKFPIAVEDMYEEMIRPFVKQHKEQILIPHHDHDNHNIGGKYKFSKHPHSLSFTTFSSSSSSHDHYKRDEDDEDDSDSVPRSELICDGCTLPIHEKKQTDDEYEHGYMSCDECKYFLHLSCFNLPLIIPSHPIHPLEDHDLTLQNASKLTDWIYCDVCDGFTNGLFYTCANEYCWYKIDVKCASLPNTITHAAHPRHDYLKLVTYENMYSVGFCINCNRYAVAYKGYFKCNSCRFGLCGECVMLPARSKHRLENHLLSLTYDARVNRPGDFYCSSCERHMDPRSWMYHCRDCDQSFHPKCFPATSGKYRNINFGTRQHMISSIHDHLLRFQIISKKKRCDLCRDDGYDEPGFQCVACFFVVCKSCGLKHIGDANEAI</sequence>
<gene>
    <name evidence="7" type="ORF">AAHA92_30545</name>
</gene>
<dbReference type="InterPro" id="IPR053192">
    <property type="entry name" value="Vacuole_Formation_Reg"/>
</dbReference>
<dbReference type="Proteomes" id="UP001567538">
    <property type="component" value="Unassembled WGS sequence"/>
</dbReference>
<dbReference type="PANTHER" id="PTHR32410">
    <property type="entry name" value="CYSTEINE/HISTIDINE-RICH C1 DOMAIN FAMILY PROTEIN"/>
    <property type="match status" value="1"/>
</dbReference>
<dbReference type="Gene3D" id="3.30.60.20">
    <property type="match status" value="1"/>
</dbReference>
<feature type="domain" description="Zinc finger PHD-type" evidence="6">
    <location>
        <begin position="154"/>
        <end position="219"/>
    </location>
</feature>
<evidence type="ECO:0000259" key="6">
    <source>
        <dbReference type="SMART" id="SM00249"/>
    </source>
</evidence>
<feature type="region of interest" description="Disordered" evidence="5">
    <location>
        <begin position="314"/>
        <end position="340"/>
    </location>
</feature>
<dbReference type="AlphaFoldDB" id="A0ABD1FR80"/>
<dbReference type="InterPro" id="IPR046349">
    <property type="entry name" value="C1-like_sf"/>
</dbReference>
<evidence type="ECO:0000256" key="4">
    <source>
        <dbReference type="ARBA" id="ARBA00022833"/>
    </source>
</evidence>
<dbReference type="SUPFAM" id="SSF57889">
    <property type="entry name" value="Cysteine-rich domain"/>
    <property type="match status" value="4"/>
</dbReference>
<dbReference type="SMART" id="SM00249">
    <property type="entry name" value="PHD"/>
    <property type="match status" value="3"/>
</dbReference>
<keyword evidence="4" id="KW-0862">Zinc</keyword>
<protein>
    <recommendedName>
        <fullName evidence="6">Zinc finger PHD-type domain-containing protein</fullName>
    </recommendedName>
</protein>
<evidence type="ECO:0000256" key="1">
    <source>
        <dbReference type="ARBA" id="ARBA00022723"/>
    </source>
</evidence>
<keyword evidence="2" id="KW-0677">Repeat</keyword>
<name>A0ABD1FR80_SALDI</name>
<evidence type="ECO:0000313" key="7">
    <source>
        <dbReference type="EMBL" id="KAL1534360.1"/>
    </source>
</evidence>
<evidence type="ECO:0000256" key="5">
    <source>
        <dbReference type="SAM" id="MobiDB-lite"/>
    </source>
</evidence>
<proteinExistence type="predicted"/>
<keyword evidence="8" id="KW-1185">Reference proteome</keyword>
<feature type="domain" description="Zinc finger PHD-type" evidence="6">
    <location>
        <begin position="531"/>
        <end position="602"/>
    </location>
</feature>
<reference evidence="7 8" key="1">
    <citation type="submission" date="2024-06" db="EMBL/GenBank/DDBJ databases">
        <title>A chromosome level genome sequence of Diviner's sage (Salvia divinorum).</title>
        <authorList>
            <person name="Ford S.A."/>
            <person name="Ro D.-K."/>
            <person name="Ness R.W."/>
            <person name="Phillips M.A."/>
        </authorList>
    </citation>
    <scope>NUCLEOTIDE SEQUENCE [LARGE SCALE GENOMIC DNA]</scope>
    <source>
        <strain evidence="7">SAF-2024a</strain>
        <tissue evidence="7">Leaf</tissue>
    </source>
</reference>
<evidence type="ECO:0000313" key="8">
    <source>
        <dbReference type="Proteomes" id="UP001567538"/>
    </source>
</evidence>
<dbReference type="EMBL" id="JBEAFC010000012">
    <property type="protein sequence ID" value="KAL1534360.1"/>
    <property type="molecule type" value="Genomic_DNA"/>
</dbReference>
<dbReference type="InterPro" id="IPR004146">
    <property type="entry name" value="DC1"/>
</dbReference>
<dbReference type="Pfam" id="PF03107">
    <property type="entry name" value="C1_2"/>
    <property type="match status" value="5"/>
</dbReference>
<dbReference type="InterPro" id="IPR001965">
    <property type="entry name" value="Znf_PHD"/>
</dbReference>
<evidence type="ECO:0000256" key="3">
    <source>
        <dbReference type="ARBA" id="ARBA00022771"/>
    </source>
</evidence>
<evidence type="ECO:0000256" key="2">
    <source>
        <dbReference type="ARBA" id="ARBA00022737"/>
    </source>
</evidence>
<feature type="domain" description="Zinc finger PHD-type" evidence="6">
    <location>
        <begin position="344"/>
        <end position="418"/>
    </location>
</feature>
<accession>A0ABD1FR80</accession>
<keyword evidence="3" id="KW-0863">Zinc-finger</keyword>
<organism evidence="7 8">
    <name type="scientific">Salvia divinorum</name>
    <name type="common">Maria pastora</name>
    <name type="synonym">Diviner's sage</name>
    <dbReference type="NCBI Taxonomy" id="28513"/>
    <lineage>
        <taxon>Eukaryota</taxon>
        <taxon>Viridiplantae</taxon>
        <taxon>Streptophyta</taxon>
        <taxon>Embryophyta</taxon>
        <taxon>Tracheophyta</taxon>
        <taxon>Spermatophyta</taxon>
        <taxon>Magnoliopsida</taxon>
        <taxon>eudicotyledons</taxon>
        <taxon>Gunneridae</taxon>
        <taxon>Pentapetalae</taxon>
        <taxon>asterids</taxon>
        <taxon>lamiids</taxon>
        <taxon>Lamiales</taxon>
        <taxon>Lamiaceae</taxon>
        <taxon>Nepetoideae</taxon>
        <taxon>Mentheae</taxon>
        <taxon>Salviinae</taxon>
        <taxon>Salvia</taxon>
        <taxon>Salvia subgen. Calosphace</taxon>
    </lineage>
</organism>
<dbReference type="GO" id="GO:0008270">
    <property type="term" value="F:zinc ion binding"/>
    <property type="evidence" value="ECO:0007669"/>
    <property type="project" value="UniProtKB-KW"/>
</dbReference>